<organism evidence="3">
    <name type="scientific">viral metagenome</name>
    <dbReference type="NCBI Taxonomy" id="1070528"/>
    <lineage>
        <taxon>unclassified sequences</taxon>
        <taxon>metagenomes</taxon>
        <taxon>organismal metagenomes</taxon>
    </lineage>
</organism>
<sequence length="224" mass="24295">MSSSNNDFIKSISSDFPDELTPLPEISNPPSWTLSSVSWQIWIIIILILALIGFNIFIYLAKGTDFITNIFYDIFGPILKLLGYSTLETTNQTIQTSSTGAKAGIDVISNTSETTFNALNKNNNNSINNNLPQGQIAESSQQGTPIVKPTQNSSEDSLEKALQNASQNISNQGPSPNESSKAGWCFIGDDQGFRACSQVGVNDVCMSGDIFPSQEICMNPNLRA</sequence>
<protein>
    <submittedName>
        <fullName evidence="3">Uncharacterized protein</fullName>
    </submittedName>
</protein>
<keyword evidence="2" id="KW-0472">Membrane</keyword>
<evidence type="ECO:0000256" key="2">
    <source>
        <dbReference type="SAM" id="Phobius"/>
    </source>
</evidence>
<reference evidence="3" key="1">
    <citation type="journal article" date="2020" name="Nature">
        <title>Giant virus diversity and host interactions through global metagenomics.</title>
        <authorList>
            <person name="Schulz F."/>
            <person name="Roux S."/>
            <person name="Paez-Espino D."/>
            <person name="Jungbluth S."/>
            <person name="Walsh D.A."/>
            <person name="Denef V.J."/>
            <person name="McMahon K.D."/>
            <person name="Konstantinidis K.T."/>
            <person name="Eloe-Fadrosh E.A."/>
            <person name="Kyrpides N.C."/>
            <person name="Woyke T."/>
        </authorList>
    </citation>
    <scope>NUCLEOTIDE SEQUENCE</scope>
    <source>
        <strain evidence="3">GVMAG-S-3300013014-104</strain>
    </source>
</reference>
<feature type="compositionally biased region" description="Polar residues" evidence="1">
    <location>
        <begin position="138"/>
        <end position="155"/>
    </location>
</feature>
<keyword evidence="2" id="KW-0812">Transmembrane</keyword>
<feature type="compositionally biased region" description="Polar residues" evidence="1">
    <location>
        <begin position="163"/>
        <end position="180"/>
    </location>
</feature>
<dbReference type="EMBL" id="MN740951">
    <property type="protein sequence ID" value="QHU19456.1"/>
    <property type="molecule type" value="Genomic_DNA"/>
</dbReference>
<dbReference type="AlphaFoldDB" id="A0A6C0KQP7"/>
<feature type="transmembrane region" description="Helical" evidence="2">
    <location>
        <begin position="39"/>
        <end position="61"/>
    </location>
</feature>
<proteinExistence type="predicted"/>
<evidence type="ECO:0000313" key="3">
    <source>
        <dbReference type="EMBL" id="QHU19456.1"/>
    </source>
</evidence>
<feature type="region of interest" description="Disordered" evidence="1">
    <location>
        <begin position="138"/>
        <end position="183"/>
    </location>
</feature>
<name>A0A6C0KQP7_9ZZZZ</name>
<accession>A0A6C0KQP7</accession>
<keyword evidence="2" id="KW-1133">Transmembrane helix</keyword>
<evidence type="ECO:0000256" key="1">
    <source>
        <dbReference type="SAM" id="MobiDB-lite"/>
    </source>
</evidence>